<dbReference type="GeneID" id="17319784"/>
<dbReference type="AlphaFoldDB" id="R7Q311"/>
<dbReference type="KEGG" id="ccp:CHC_T00008173001"/>
<organism evidence="1 2">
    <name type="scientific">Chondrus crispus</name>
    <name type="common">Carrageen Irish moss</name>
    <name type="synonym">Polymorpha crispa</name>
    <dbReference type="NCBI Taxonomy" id="2769"/>
    <lineage>
        <taxon>Eukaryota</taxon>
        <taxon>Rhodophyta</taxon>
        <taxon>Florideophyceae</taxon>
        <taxon>Rhodymeniophycidae</taxon>
        <taxon>Gigartinales</taxon>
        <taxon>Gigartinaceae</taxon>
        <taxon>Chondrus</taxon>
    </lineage>
</organism>
<evidence type="ECO:0000313" key="1">
    <source>
        <dbReference type="EMBL" id="CDF32409.1"/>
    </source>
</evidence>
<dbReference type="Gramene" id="CDF32409">
    <property type="protein sequence ID" value="CDF32409"/>
    <property type="gene ID" value="CHC_T00008173001"/>
</dbReference>
<keyword evidence="2" id="KW-1185">Reference proteome</keyword>
<dbReference type="Proteomes" id="UP000012073">
    <property type="component" value="Unassembled WGS sequence"/>
</dbReference>
<reference evidence="2" key="1">
    <citation type="journal article" date="2013" name="Proc. Natl. Acad. Sci. U.S.A.">
        <title>Genome structure and metabolic features in the red seaweed Chondrus crispus shed light on evolution of the Archaeplastida.</title>
        <authorList>
            <person name="Collen J."/>
            <person name="Porcel B."/>
            <person name="Carre W."/>
            <person name="Ball S.G."/>
            <person name="Chaparro C."/>
            <person name="Tonon T."/>
            <person name="Barbeyron T."/>
            <person name="Michel G."/>
            <person name="Noel B."/>
            <person name="Valentin K."/>
            <person name="Elias M."/>
            <person name="Artiguenave F."/>
            <person name="Arun A."/>
            <person name="Aury J.M."/>
            <person name="Barbosa-Neto J.F."/>
            <person name="Bothwell J.H."/>
            <person name="Bouget F.Y."/>
            <person name="Brillet L."/>
            <person name="Cabello-Hurtado F."/>
            <person name="Capella-Gutierrez S."/>
            <person name="Charrier B."/>
            <person name="Cladiere L."/>
            <person name="Cock J.M."/>
            <person name="Coelho S.M."/>
            <person name="Colleoni C."/>
            <person name="Czjzek M."/>
            <person name="Da Silva C."/>
            <person name="Delage L."/>
            <person name="Denoeud F."/>
            <person name="Deschamps P."/>
            <person name="Dittami S.M."/>
            <person name="Gabaldon T."/>
            <person name="Gachon C.M."/>
            <person name="Groisillier A."/>
            <person name="Herve C."/>
            <person name="Jabbari K."/>
            <person name="Katinka M."/>
            <person name="Kloareg B."/>
            <person name="Kowalczyk N."/>
            <person name="Labadie K."/>
            <person name="Leblanc C."/>
            <person name="Lopez P.J."/>
            <person name="McLachlan D.H."/>
            <person name="Meslet-Cladiere L."/>
            <person name="Moustafa A."/>
            <person name="Nehr Z."/>
            <person name="Nyvall Collen P."/>
            <person name="Panaud O."/>
            <person name="Partensky F."/>
            <person name="Poulain J."/>
            <person name="Rensing S.A."/>
            <person name="Rousvoal S."/>
            <person name="Samson G."/>
            <person name="Symeonidi A."/>
            <person name="Weissenbach J."/>
            <person name="Zambounis A."/>
            <person name="Wincker P."/>
            <person name="Boyen C."/>
        </authorList>
    </citation>
    <scope>NUCLEOTIDE SEQUENCE [LARGE SCALE GENOMIC DNA]</scope>
    <source>
        <strain evidence="2">cv. Stackhouse</strain>
    </source>
</reference>
<name>R7Q311_CHOCR</name>
<dbReference type="RefSeq" id="XP_005712074.1">
    <property type="nucleotide sequence ID" value="XM_005712017.1"/>
</dbReference>
<dbReference type="EMBL" id="HG001489">
    <property type="protein sequence ID" value="CDF32409.1"/>
    <property type="molecule type" value="Genomic_DNA"/>
</dbReference>
<accession>R7Q311</accession>
<evidence type="ECO:0000313" key="2">
    <source>
        <dbReference type="Proteomes" id="UP000012073"/>
    </source>
</evidence>
<sequence length="29" mass="3276">MCGGPVRKSNSQQIYPTLRNPWVLFPNAT</sequence>
<protein>
    <submittedName>
        <fullName evidence="1">Uncharacterized protein</fullName>
    </submittedName>
</protein>
<gene>
    <name evidence="1" type="ORF">CHC_T00008173001</name>
</gene>
<proteinExistence type="predicted"/>